<dbReference type="CDD" id="cd07989">
    <property type="entry name" value="LPLAT_AGPAT-like"/>
    <property type="match status" value="1"/>
</dbReference>
<evidence type="ECO:0000256" key="1">
    <source>
        <dbReference type="ARBA" id="ARBA00005189"/>
    </source>
</evidence>
<keyword evidence="3 5" id="KW-0012">Acyltransferase</keyword>
<comment type="pathway">
    <text evidence="1">Lipid metabolism.</text>
</comment>
<dbReference type="SUPFAM" id="SSF69593">
    <property type="entry name" value="Glycerol-3-phosphate (1)-acyltransferase"/>
    <property type="match status" value="1"/>
</dbReference>
<dbReference type="EMBL" id="NXLW01000001">
    <property type="protein sequence ID" value="RDU73827.1"/>
    <property type="molecule type" value="Genomic_DNA"/>
</dbReference>
<keyword evidence="6" id="KW-1185">Reference proteome</keyword>
<name>A0A3D8J8J6_9HELI</name>
<gene>
    <name evidence="5" type="ORF">CQA66_00090</name>
</gene>
<dbReference type="Pfam" id="PF01553">
    <property type="entry name" value="Acyltransferase"/>
    <property type="match status" value="1"/>
</dbReference>
<dbReference type="SMART" id="SM00563">
    <property type="entry name" value="PlsC"/>
    <property type="match status" value="1"/>
</dbReference>
<dbReference type="Proteomes" id="UP000256424">
    <property type="component" value="Unassembled WGS sequence"/>
</dbReference>
<accession>A0A3D8J8J6</accession>
<protein>
    <submittedName>
        <fullName evidence="5">1-acyl-sn-glycerol-3-phosphate acyltransferase</fullName>
    </submittedName>
</protein>
<dbReference type="PANTHER" id="PTHR10434:SF66">
    <property type="entry name" value="PHOSPHOLIPID_GLYCEROL ACYLTRANSFERASE DOMAIN-CONTAINING PROTEIN"/>
    <property type="match status" value="1"/>
</dbReference>
<dbReference type="InterPro" id="IPR002123">
    <property type="entry name" value="Plipid/glycerol_acylTrfase"/>
</dbReference>
<evidence type="ECO:0000256" key="3">
    <source>
        <dbReference type="ARBA" id="ARBA00023315"/>
    </source>
</evidence>
<evidence type="ECO:0000313" key="6">
    <source>
        <dbReference type="Proteomes" id="UP000256424"/>
    </source>
</evidence>
<dbReference type="OrthoDB" id="9812274at2"/>
<dbReference type="GO" id="GO:0006654">
    <property type="term" value="P:phosphatidic acid biosynthetic process"/>
    <property type="evidence" value="ECO:0007669"/>
    <property type="project" value="TreeGrafter"/>
</dbReference>
<organism evidence="5 6">
    <name type="scientific">Helicobacter aurati</name>
    <dbReference type="NCBI Taxonomy" id="137778"/>
    <lineage>
        <taxon>Bacteria</taxon>
        <taxon>Pseudomonadati</taxon>
        <taxon>Campylobacterota</taxon>
        <taxon>Epsilonproteobacteria</taxon>
        <taxon>Campylobacterales</taxon>
        <taxon>Helicobacteraceae</taxon>
        <taxon>Helicobacter</taxon>
    </lineage>
</organism>
<evidence type="ECO:0000313" key="5">
    <source>
        <dbReference type="EMBL" id="RDU73827.1"/>
    </source>
</evidence>
<dbReference type="AlphaFoldDB" id="A0A3D8J8J6"/>
<reference evidence="5 6" key="1">
    <citation type="submission" date="2018-04" db="EMBL/GenBank/DDBJ databases">
        <title>Novel Campyloabacter and Helicobacter Species and Strains.</title>
        <authorList>
            <person name="Mannion A.J."/>
            <person name="Shen Z."/>
            <person name="Fox J.G."/>
        </authorList>
    </citation>
    <scope>NUCLEOTIDE SEQUENCE [LARGE SCALE GENOMIC DNA]</scope>
    <source>
        <strain evidence="5 6">MIT 97-5075</strain>
    </source>
</reference>
<keyword evidence="2 5" id="KW-0808">Transferase</keyword>
<dbReference type="GO" id="GO:0003841">
    <property type="term" value="F:1-acylglycerol-3-phosphate O-acyltransferase activity"/>
    <property type="evidence" value="ECO:0007669"/>
    <property type="project" value="TreeGrafter"/>
</dbReference>
<evidence type="ECO:0000256" key="2">
    <source>
        <dbReference type="ARBA" id="ARBA00022679"/>
    </source>
</evidence>
<evidence type="ECO:0000259" key="4">
    <source>
        <dbReference type="SMART" id="SM00563"/>
    </source>
</evidence>
<feature type="domain" description="Phospholipid/glycerol acyltransferase" evidence="4">
    <location>
        <begin position="56"/>
        <end position="162"/>
    </location>
</feature>
<proteinExistence type="predicted"/>
<dbReference type="PANTHER" id="PTHR10434">
    <property type="entry name" value="1-ACYL-SN-GLYCEROL-3-PHOSPHATE ACYLTRANSFERASE"/>
    <property type="match status" value="1"/>
</dbReference>
<comment type="caution">
    <text evidence="5">The sequence shown here is derived from an EMBL/GenBank/DDBJ whole genome shotgun (WGS) entry which is preliminary data.</text>
</comment>
<sequence>MLCRLHKIQGIQNLCRDLVHYSWKFFLYLCQSLKILHYELRNFENLIGKPRIGDSRIIIANHPSLLDVVLLLATIRRVNCIVKNDLRKNIFLFAAIATSGYIANGNQEKLLEQSIKVLANGESLLIFPEGTRTQEQIIFHKAASYIAIASAKKLTPIFIKMQPKSLQKDSKWYNTAKNIHYQLIANNDIFLQDFYSDMTNPLRVRKLHNYLTQLYQKEFL</sequence>